<dbReference type="EMBL" id="JPRJ01000027">
    <property type="protein sequence ID" value="KFF24226.1"/>
    <property type="molecule type" value="Genomic_DNA"/>
</dbReference>
<sequence>MKNVLNKIISIVEKEKYTFNEPTVEGGTMGVAIFYYFCHQYFNDDQYLYKAEEMVEKSINLISAISEQDEFVPKYTGDSLSNVIASFGKGLLFIENKFNYDYDFSSYYDVISETLQVLVVEDMKRKDYDFFSGALSSAYFFLNKLYYSNGEDEVSFRNLERIYESSKKASVHLSENEIYWVSPSYMDQVYLGLSHGSAMMINFWSKLYKLSVINSENKEEKIWLNKAVNFIFERKRDYVDGYFPHKAFTTEITGKTQLSMCYGDLGVLYSLFNANQILENTTYQKDIDEMIYTTSLRDQEPLFTYDTGILYGASGIGYIFEYFSGEKKQNIYEKTINYWNNQILTYRTSDNDFVYGFKDDKNESAKYSFAWGISGMGIRLMQSQSSHLPSINELLLIGI</sequence>
<dbReference type="PRINTS" id="PR01950">
    <property type="entry name" value="LANCSUPER"/>
</dbReference>
<gene>
    <name evidence="2" type="ORF">IQ37_13465</name>
</gene>
<dbReference type="STRING" id="558152.IQ37_13465"/>
<feature type="binding site" evidence="1">
    <location>
        <position position="261"/>
    </location>
    <ligand>
        <name>Zn(2+)</name>
        <dbReference type="ChEBI" id="CHEBI:29105"/>
    </ligand>
</feature>
<organism evidence="2 3">
    <name type="scientific">Chryseobacterium piperi</name>
    <dbReference type="NCBI Taxonomy" id="558152"/>
    <lineage>
        <taxon>Bacteria</taxon>
        <taxon>Pseudomonadati</taxon>
        <taxon>Bacteroidota</taxon>
        <taxon>Flavobacteriia</taxon>
        <taxon>Flavobacteriales</taxon>
        <taxon>Weeksellaceae</taxon>
        <taxon>Chryseobacterium group</taxon>
        <taxon>Chryseobacterium</taxon>
    </lineage>
</organism>
<evidence type="ECO:0008006" key="4">
    <source>
        <dbReference type="Google" id="ProtNLM"/>
    </source>
</evidence>
<dbReference type="Proteomes" id="UP000028709">
    <property type="component" value="Unassembled WGS sequence"/>
</dbReference>
<name>A0A086B5L2_9FLAO</name>
<evidence type="ECO:0000313" key="3">
    <source>
        <dbReference type="Proteomes" id="UP000028709"/>
    </source>
</evidence>
<reference evidence="2 3" key="1">
    <citation type="submission" date="2014-07" db="EMBL/GenBank/DDBJ databases">
        <title>Genome of Chryseobacterium piperi CTM.</title>
        <authorList>
            <person name="Pipes S.E."/>
            <person name="Stropko S.J."/>
            <person name="Newman J.D."/>
        </authorList>
    </citation>
    <scope>NUCLEOTIDE SEQUENCE [LARGE SCALE GENOMIC DNA]</scope>
    <source>
        <strain evidence="2 3">CTM</strain>
    </source>
</reference>
<dbReference type="GO" id="GO:0046872">
    <property type="term" value="F:metal ion binding"/>
    <property type="evidence" value="ECO:0007669"/>
    <property type="project" value="UniProtKB-KW"/>
</dbReference>
<dbReference type="AlphaFoldDB" id="A0A086B5L2"/>
<accession>A0A086B5L2</accession>
<evidence type="ECO:0000313" key="2">
    <source>
        <dbReference type="EMBL" id="KFF24226.1"/>
    </source>
</evidence>
<keyword evidence="3" id="KW-1185">Reference proteome</keyword>
<dbReference type="InterPro" id="IPR007822">
    <property type="entry name" value="LANC-like"/>
</dbReference>
<keyword evidence="1" id="KW-0862">Zinc</keyword>
<keyword evidence="1" id="KW-0479">Metal-binding</keyword>
<dbReference type="Gene3D" id="1.50.10.20">
    <property type="match status" value="1"/>
</dbReference>
<comment type="caution">
    <text evidence="2">The sequence shown here is derived from an EMBL/GenBank/DDBJ whole genome shotgun (WGS) entry which is preliminary data.</text>
</comment>
<proteinExistence type="predicted"/>
<evidence type="ECO:0000256" key="1">
    <source>
        <dbReference type="PIRSR" id="PIRSR607822-1"/>
    </source>
</evidence>
<dbReference type="GO" id="GO:0031179">
    <property type="term" value="P:peptide modification"/>
    <property type="evidence" value="ECO:0007669"/>
    <property type="project" value="InterPro"/>
</dbReference>
<dbReference type="eggNOG" id="COG4403">
    <property type="taxonomic scope" value="Bacteria"/>
</dbReference>
<dbReference type="Pfam" id="PF05147">
    <property type="entry name" value="LANC_like"/>
    <property type="match status" value="1"/>
</dbReference>
<dbReference type="SMART" id="SM01260">
    <property type="entry name" value="LANC_like"/>
    <property type="match status" value="1"/>
</dbReference>
<protein>
    <recommendedName>
        <fullName evidence="4">Lanthionine synthetase</fullName>
    </recommendedName>
</protein>
<dbReference type="SUPFAM" id="SSF158745">
    <property type="entry name" value="LanC-like"/>
    <property type="match status" value="1"/>
</dbReference>